<dbReference type="AlphaFoldDB" id="A0A1L7XU23"/>
<protein>
    <submittedName>
        <fullName evidence="1">Uncharacterized protein</fullName>
    </submittedName>
</protein>
<accession>A0A1L7XU23</accession>
<name>A0A1L7XU23_9HELO</name>
<dbReference type="Proteomes" id="UP000184330">
    <property type="component" value="Unassembled WGS sequence"/>
</dbReference>
<organism evidence="1 2">
    <name type="scientific">Phialocephala subalpina</name>
    <dbReference type="NCBI Taxonomy" id="576137"/>
    <lineage>
        <taxon>Eukaryota</taxon>
        <taxon>Fungi</taxon>
        <taxon>Dikarya</taxon>
        <taxon>Ascomycota</taxon>
        <taxon>Pezizomycotina</taxon>
        <taxon>Leotiomycetes</taxon>
        <taxon>Helotiales</taxon>
        <taxon>Mollisiaceae</taxon>
        <taxon>Phialocephala</taxon>
        <taxon>Phialocephala fortinii species complex</taxon>
    </lineage>
</organism>
<evidence type="ECO:0000313" key="1">
    <source>
        <dbReference type="EMBL" id="CZR68508.1"/>
    </source>
</evidence>
<proteinExistence type="predicted"/>
<dbReference type="EMBL" id="FJOG01000056">
    <property type="protein sequence ID" value="CZR68508.1"/>
    <property type="molecule type" value="Genomic_DNA"/>
</dbReference>
<sequence>MKVKVSTKFSSLLHDSAFVRGKYSHPVLRILLIITSQPMLKKRIRKWNLNRNLRQADMLRALSLALERGKVGKRSNFETKGRVLSSDDVKWWLKRKGVQNVEPLAVPDADANSQTTTDIRCYTPIPCESMLLTDPDESVPPPTRLTVRNPQVCSLALSTRRSPS</sequence>
<dbReference type="STRING" id="576137.A0A1L7XU23"/>
<gene>
    <name evidence="1" type="ORF">PAC_18407</name>
</gene>
<dbReference type="OrthoDB" id="5308957at2759"/>
<reference evidence="1 2" key="1">
    <citation type="submission" date="2016-03" db="EMBL/GenBank/DDBJ databases">
        <authorList>
            <person name="Ploux O."/>
        </authorList>
    </citation>
    <scope>NUCLEOTIDE SEQUENCE [LARGE SCALE GENOMIC DNA]</scope>
    <source>
        <strain evidence="1 2">UAMH 11012</strain>
    </source>
</reference>
<evidence type="ECO:0000313" key="2">
    <source>
        <dbReference type="Proteomes" id="UP000184330"/>
    </source>
</evidence>
<keyword evidence="2" id="KW-1185">Reference proteome</keyword>